<dbReference type="EMBL" id="CP014334">
    <property type="protein sequence ID" value="AMW31989.1"/>
    <property type="molecule type" value="Genomic_DNA"/>
</dbReference>
<dbReference type="AlphaFoldDB" id="A0AAI8CK02"/>
<reference evidence="1 2" key="1">
    <citation type="journal article" date="2015" name="Stand. Genomic Sci.">
        <title>Genome sequence of a native-feather degrading extremely thermophilic Eubacterium, Fervidobacterium islandicum AW-1.</title>
        <authorList>
            <person name="Lee Y.J."/>
            <person name="Jeong H."/>
            <person name="Park G.S."/>
            <person name="Kwak Y."/>
            <person name="Lee S.J."/>
            <person name="Lee S.J."/>
            <person name="Park M.K."/>
            <person name="Kim J.Y."/>
            <person name="Kang H.K."/>
            <person name="Shin J.H."/>
            <person name="Lee D.W."/>
        </authorList>
    </citation>
    <scope>NUCLEOTIDE SEQUENCE [LARGE SCALE GENOMIC DNA]</scope>
    <source>
        <strain evidence="1 2">AW-1</strain>
    </source>
</reference>
<proteinExistence type="predicted"/>
<evidence type="ECO:0008006" key="3">
    <source>
        <dbReference type="Google" id="ProtNLM"/>
    </source>
</evidence>
<keyword evidence="2" id="KW-1185">Reference proteome</keyword>
<protein>
    <recommendedName>
        <fullName evidence="3">ApeA N-terminal domain-containing protein</fullName>
    </recommendedName>
</protein>
<dbReference type="KEGG" id="fia:NA23_00615"/>
<evidence type="ECO:0000313" key="2">
    <source>
        <dbReference type="Proteomes" id="UP000093740"/>
    </source>
</evidence>
<sequence length="478" mass="55767">MNIKNLLEWEAFFPDLAFDCKKETKDSITHYQKIKIERDEMYRLILSISSDSIVPEYFQLIGSDGEFDLEGSCLSSLVKWSSKGCLVKETEFSSRNVPFRFDVTCNEIEIRWQNAKENDESRIVYWYLNGPGWNENFYFFRKTQRVLTTEYKLERRISEPISIRVLEQGNTAVAFDFFFVDIGKTKFIVALVPKEFGPNWSRNLAIEYRKEWGLPEEETEEAISEIAGFILGKHLLKVGYTTYDFNSRPIKAVGLNPWGENIVAKCRKQPVPPIPVPTNPLQFEQTFSVLTLQYLNLRDKLGLNDFLVRLFYSLEVPLELQIPIMQSALEMLAKRYLDLQNKNDLKTYVPNDEWKELIKPELKALKQKLKDYDFKERIISKIQNANSIGMSEKIELFLERIGLRIGKTEKEAIRERNALIHGGTPKTPNEYERLLRLSMAYRTLLHRSFLKLLNYSGDYIDYSSANQLHRNINVPLGG</sequence>
<accession>A0AAI8CK02</accession>
<dbReference type="Proteomes" id="UP000093740">
    <property type="component" value="Chromosome"/>
</dbReference>
<evidence type="ECO:0000313" key="1">
    <source>
        <dbReference type="EMBL" id="AMW31989.1"/>
    </source>
</evidence>
<name>A0AAI8CK02_FERIS</name>
<organism evidence="1 2">
    <name type="scientific">Fervidobacterium islandicum</name>
    <dbReference type="NCBI Taxonomy" id="2423"/>
    <lineage>
        <taxon>Bacteria</taxon>
        <taxon>Thermotogati</taxon>
        <taxon>Thermotogota</taxon>
        <taxon>Thermotogae</taxon>
        <taxon>Thermotogales</taxon>
        <taxon>Fervidobacteriaceae</taxon>
        <taxon>Fervidobacterium</taxon>
    </lineage>
</organism>
<gene>
    <name evidence="1" type="ORF">NA23_00615</name>
</gene>
<dbReference type="RefSeq" id="WP_033191484.1">
    <property type="nucleotide sequence ID" value="NZ_CP014334.2"/>
</dbReference>